<evidence type="ECO:0000313" key="1">
    <source>
        <dbReference type="EMBL" id="EYB92980.1"/>
    </source>
</evidence>
<gene>
    <name evidence="1" type="primary">Acey_s0187.g1103</name>
    <name evidence="1" type="ORF">Y032_0187g1103</name>
</gene>
<comment type="caution">
    <text evidence="1">The sequence shown here is derived from an EMBL/GenBank/DDBJ whole genome shotgun (WGS) entry which is preliminary data.</text>
</comment>
<keyword evidence="2" id="KW-1185">Reference proteome</keyword>
<sequence length="83" mass="9867">MYINKCLRSYTYFFCYRSAVIFSVSARTPIGERKCNLNNRNSEAVRIGMSRAIHGLFYLREQNARARLQQLEEFTMWSCSLER</sequence>
<reference evidence="2" key="1">
    <citation type="journal article" date="2015" name="Nat. Genet.">
        <title>The genome and transcriptome of the zoonotic hookworm Ancylostoma ceylanicum identify infection-specific gene families.</title>
        <authorList>
            <person name="Schwarz E.M."/>
            <person name="Hu Y."/>
            <person name="Antoshechkin I."/>
            <person name="Miller M.M."/>
            <person name="Sternberg P.W."/>
            <person name="Aroian R.V."/>
        </authorList>
    </citation>
    <scope>NUCLEOTIDE SEQUENCE</scope>
    <source>
        <strain evidence="2">HY135</strain>
    </source>
</reference>
<evidence type="ECO:0000313" key="2">
    <source>
        <dbReference type="Proteomes" id="UP000024635"/>
    </source>
</evidence>
<protein>
    <submittedName>
        <fullName evidence="1">Uncharacterized protein</fullName>
    </submittedName>
</protein>
<organism evidence="1 2">
    <name type="scientific">Ancylostoma ceylanicum</name>
    <dbReference type="NCBI Taxonomy" id="53326"/>
    <lineage>
        <taxon>Eukaryota</taxon>
        <taxon>Metazoa</taxon>
        <taxon>Ecdysozoa</taxon>
        <taxon>Nematoda</taxon>
        <taxon>Chromadorea</taxon>
        <taxon>Rhabditida</taxon>
        <taxon>Rhabditina</taxon>
        <taxon>Rhabditomorpha</taxon>
        <taxon>Strongyloidea</taxon>
        <taxon>Ancylostomatidae</taxon>
        <taxon>Ancylostomatinae</taxon>
        <taxon>Ancylostoma</taxon>
    </lineage>
</organism>
<name>A0A016SQZ9_9BILA</name>
<proteinExistence type="predicted"/>
<dbReference type="AlphaFoldDB" id="A0A016SQZ9"/>
<accession>A0A016SQZ9</accession>
<dbReference type="Proteomes" id="UP000024635">
    <property type="component" value="Unassembled WGS sequence"/>
</dbReference>
<dbReference type="EMBL" id="JARK01001523">
    <property type="protein sequence ID" value="EYB92980.1"/>
    <property type="molecule type" value="Genomic_DNA"/>
</dbReference>